<dbReference type="PANTHER" id="PTHR43775">
    <property type="entry name" value="FATTY ACID SYNTHASE"/>
    <property type="match status" value="1"/>
</dbReference>
<feature type="domain" description="Ketosynthase family 3 (KS3)" evidence="16">
    <location>
        <begin position="34"/>
        <end position="455"/>
    </location>
</feature>
<dbReference type="InterPro" id="IPR009081">
    <property type="entry name" value="PP-bd_ACP"/>
</dbReference>
<keyword evidence="6" id="KW-0045">Antibiotic biosynthesis</keyword>
<dbReference type="GO" id="GO:0006633">
    <property type="term" value="P:fatty acid biosynthetic process"/>
    <property type="evidence" value="ECO:0007669"/>
    <property type="project" value="InterPro"/>
</dbReference>
<keyword evidence="4" id="KW-0808">Transferase</keyword>
<evidence type="ECO:0000256" key="13">
    <source>
        <dbReference type="ARBA" id="ARBA00066981"/>
    </source>
</evidence>
<comment type="caution">
    <text evidence="18">The sequence shown here is derived from an EMBL/GenBank/DDBJ whole genome shotgun (WGS) entry which is preliminary data.</text>
</comment>
<dbReference type="FunFam" id="3.40.47.10:FF:000019">
    <property type="entry name" value="Polyketide synthase type I"/>
    <property type="match status" value="1"/>
</dbReference>
<dbReference type="Gene3D" id="1.10.1200.10">
    <property type="entry name" value="ACP-like"/>
    <property type="match status" value="1"/>
</dbReference>
<comment type="catalytic activity">
    <reaction evidence="9">
        <text>6 (S)-methylmalonyl-CoA + propanoyl-CoA + 6 NADPH + 12 H(+) = 6-deoxyerythronolide B + 6 CO2 + 6 NADP(+) + 7 CoA + H2O</text>
        <dbReference type="Rhea" id="RHEA:23068"/>
        <dbReference type="ChEBI" id="CHEBI:15377"/>
        <dbReference type="ChEBI" id="CHEBI:15378"/>
        <dbReference type="ChEBI" id="CHEBI:16089"/>
        <dbReference type="ChEBI" id="CHEBI:16526"/>
        <dbReference type="ChEBI" id="CHEBI:57287"/>
        <dbReference type="ChEBI" id="CHEBI:57327"/>
        <dbReference type="ChEBI" id="CHEBI:57392"/>
        <dbReference type="ChEBI" id="CHEBI:57783"/>
        <dbReference type="ChEBI" id="CHEBI:58349"/>
        <dbReference type="EC" id="2.3.1.94"/>
    </reaction>
</comment>
<dbReference type="InterPro" id="IPR016039">
    <property type="entry name" value="Thiolase-like"/>
</dbReference>
<evidence type="ECO:0000256" key="2">
    <source>
        <dbReference type="ARBA" id="ARBA00022450"/>
    </source>
</evidence>
<dbReference type="Pfam" id="PF00550">
    <property type="entry name" value="PP-binding"/>
    <property type="match status" value="1"/>
</dbReference>
<dbReference type="Pfam" id="PF08659">
    <property type="entry name" value="KR"/>
    <property type="match status" value="1"/>
</dbReference>
<dbReference type="InterPro" id="IPR042104">
    <property type="entry name" value="PKS_dehydratase_sf"/>
</dbReference>
<dbReference type="Pfam" id="PF02801">
    <property type="entry name" value="Ketoacyl-synt_C"/>
    <property type="match status" value="1"/>
</dbReference>
<sequence>MTTPDDQVVQALRTAVKETDRLRRQNRRLVAAATEPVAIIGMACRYPGGVASPEDLWDLVAAGGEGIVPFPDDRGWDIDSLAGDGGGSSATLRGGFLAGADRFDAGFFGISPREAVGMDPQQRLLLEVSWEAFERAGVDPASLRGSRTGVFVGTNGQDYAYLVVKAASEAAAEVGTGIAASAASGRLSYTFGLEGPAVTVDTACSSSLVSMHLAAQALRADECSLALAGGVNVMSTPGALVEFSRQGGLAPDGRCKAFSDAADGTGWSEGVGMLLLERLSDAERNGHRVLGVLRGSAVNQDGASNGFTAPSGPSQRRVIRQALANARLEPSEVDVVEAHGTGTRLGDPIEARALLDTYGQGRERPVLLGSVKSNIGHAQAAAGVAGVIKMVMAMRRGIVPRTLHVTERSSHVDWSTGAVELLTEQKAWPEADRPRRSAVSSFGISGTNAHVILEQAPDTPLPEAGDGCRHPVPWVLSGRSAAAARDQADRLRSWAGERPGLDRVDVGWSLASTRSHFEHRVAIVGDAVVEGVAGRGRVGVVFTGQGSQRLGMGRDLHDRFPVFAKALDEVVPELDRWLDSPLLDVMWGEDAEELDRTGWAQPALFAVGVALYRLVESWGVRPEVVAGHSLGEITAAHVAGVLSLRDACALVTIRARSMQALPPGGAMLAVAAGESDVLPLLEGHEDEVSLAAVNGPSAVVVAGVHDVVERIAGQLADRGVRTKRLPVSHAFHSPLMDPVLAGLAEATASIPSHAPTIPIVSNVTGALAGPDTFSAGYWVEHVREPVRFADGVAAMDVDVLLELGPDGVLSAMAQEVRGESVATVPLLRKGREEDVAAVTALGRLHTLGVRLDWSGFYAGTGARVVDLPTYAFQHERYWPDAAGAASGDVTGAGLGAVRHPLLGAAVELADGEGTVLTGRWSSRTHPWLADHTVGGRVLFPGTGFVELALRAGDEVGCDRVEELTISAPLELPDRGAVVVQVRVGSPDDSGRRELGVYALDPERVGDRWTRHASGYLVPGTPAAVAVPTGAWPPAHATAVDVAGFYERSDYGPLFQGLTGVWRDDDGIHVEVALPGQARDAGLFGVHPALLDAVLHSVGYLDSDEPGHGVLPFVWEGVSLHATGATALRVRLTRTGTDAVSITAVDGAGNPVVSVDNLVLRASSGERAARPGRESDWLFRLDWTPLAVAPTPEIRWAVLGEDAPGLTGSLRSLVGKGDALRDVVDSGADPELVLVCVPTAERTGLGAVHEQTSWALDVLRQSLAEPCADLRLVFVTSGAVDGQDVAAAAVWGLVRSAQVEHPGRYLLLDVDVADDPKAALEAVPALFAAGETQARATDGTIRVGRLERFTADATTAPEWDPHGTVLVTGGTGGLGAHLARHLVADRGARNLLLVSRRGPDAPGAVDLKAELTAGGAEVTIAACDVADRAAVAGLLAGVPAEHPVTAVVHTAGVLDDGVVDSLTPDRLATVLRPKIDAAWHLHELTGDLAAFVLFSSTAGVTGSAGQGNYAAANAALDALARHRLRSGSPALSLAWGAWAQEGGMTGTLSDADIRRMSRSGSAPLTVGQGMALFDAATSSTEPVLVPLAVNTSGARTGAVAHAVLRGLVRGTRRTAADAAAPVVPIGRQLAGLDAHARHTRLVDLVRTEVAAVLAHPSPDSIGVDREFRELGFDSLTAVELRNRVAAATGLRMSATLVFDYPTPTALAEHLLAELVSDVDGGGGSDPLADLDRLERSSTALDEATRAGVVTRLRRLLTRWSAPGDEPGEVEVTERISSASEDEIFAFIDNELGRSGRR</sequence>
<dbReference type="InterPro" id="IPR016035">
    <property type="entry name" value="Acyl_Trfase/lysoPLipase"/>
</dbReference>
<comment type="cofactor">
    <cofactor evidence="1">
        <name>pantetheine 4'-phosphate</name>
        <dbReference type="ChEBI" id="CHEBI:47942"/>
    </cofactor>
</comment>
<evidence type="ECO:0000256" key="10">
    <source>
        <dbReference type="ARBA" id="ARBA00060158"/>
    </source>
</evidence>
<comment type="subunit">
    <text evidence="12">Homodimer. Erythronolide synthase is composed of EryAI, EryAII and EryAIII multimodular (2 modules) polypeptides each coding for a functional synthase subunit which participates in 2 of the six FAS-like elongation steps required for formation of the polyketide. Module 1, 2, 3, 4, 5, and 6 participating in biosynthesis steps 1, 2, 3, 4, 5, and 6, respectively.</text>
</comment>
<dbReference type="SMART" id="SM00827">
    <property type="entry name" value="PKS_AT"/>
    <property type="match status" value="1"/>
</dbReference>
<feature type="region of interest" description="N-terminal hotdog fold" evidence="14">
    <location>
        <begin position="899"/>
        <end position="1023"/>
    </location>
</feature>
<dbReference type="EC" id="2.3.1.94" evidence="13"/>
<feature type="domain" description="PKS/mFAS DH" evidence="17">
    <location>
        <begin position="899"/>
        <end position="1168"/>
    </location>
</feature>
<dbReference type="Pfam" id="PF08990">
    <property type="entry name" value="Docking"/>
    <property type="match status" value="1"/>
</dbReference>
<dbReference type="SUPFAM" id="SSF53901">
    <property type="entry name" value="Thiolase-like"/>
    <property type="match status" value="1"/>
</dbReference>
<dbReference type="PROSITE" id="PS52019">
    <property type="entry name" value="PKS_MFAS_DH"/>
    <property type="match status" value="1"/>
</dbReference>
<dbReference type="EMBL" id="PVTF01000007">
    <property type="protein sequence ID" value="PRY39624.1"/>
    <property type="molecule type" value="Genomic_DNA"/>
</dbReference>
<dbReference type="GO" id="GO:0004315">
    <property type="term" value="F:3-oxoacyl-[acyl-carrier-protein] synthase activity"/>
    <property type="evidence" value="ECO:0007669"/>
    <property type="project" value="InterPro"/>
</dbReference>
<evidence type="ECO:0000256" key="5">
    <source>
        <dbReference type="ARBA" id="ARBA00022737"/>
    </source>
</evidence>
<evidence type="ECO:0000256" key="7">
    <source>
        <dbReference type="ARBA" id="ARBA00023268"/>
    </source>
</evidence>
<dbReference type="InterPro" id="IPR018201">
    <property type="entry name" value="Ketoacyl_synth_AS"/>
</dbReference>
<dbReference type="Gene3D" id="3.40.47.10">
    <property type="match status" value="1"/>
</dbReference>
<dbReference type="InterPro" id="IPR014031">
    <property type="entry name" value="Ketoacyl_synth_C"/>
</dbReference>
<evidence type="ECO:0000259" key="16">
    <source>
        <dbReference type="PROSITE" id="PS52004"/>
    </source>
</evidence>
<comment type="function">
    <text evidence="10">Involved in the biosynthesis of antibiotic erythromycin via the biosynthesis of its aglycone precursor, 6-deoxyerythronolide B (6-dEB).</text>
</comment>
<dbReference type="SUPFAM" id="SSF55048">
    <property type="entry name" value="Probable ACP-binding domain of malonyl-CoA ACP transacylase"/>
    <property type="match status" value="1"/>
</dbReference>
<dbReference type="CDD" id="cd08956">
    <property type="entry name" value="KR_3_FAS_SDR_x"/>
    <property type="match status" value="1"/>
</dbReference>
<dbReference type="Pfam" id="PF00698">
    <property type="entry name" value="Acyl_transf_1"/>
    <property type="match status" value="1"/>
</dbReference>
<dbReference type="SMART" id="SM00822">
    <property type="entry name" value="PKS_KR"/>
    <property type="match status" value="1"/>
</dbReference>
<feature type="region of interest" description="C-terminal hotdog fold" evidence="14">
    <location>
        <begin position="1036"/>
        <end position="1168"/>
    </location>
</feature>
<dbReference type="PROSITE" id="PS50075">
    <property type="entry name" value="CARRIER"/>
    <property type="match status" value="1"/>
</dbReference>
<dbReference type="SMART" id="SM00825">
    <property type="entry name" value="PKS_KS"/>
    <property type="match status" value="1"/>
</dbReference>
<accession>A0A2T0T1V7</accession>
<dbReference type="InterPro" id="IPR049551">
    <property type="entry name" value="PKS_DH_C"/>
</dbReference>
<dbReference type="Gene3D" id="3.30.70.3290">
    <property type="match status" value="1"/>
</dbReference>
<dbReference type="InterPro" id="IPR014030">
    <property type="entry name" value="Ketoacyl_synth_N"/>
</dbReference>
<dbReference type="InterPro" id="IPR015083">
    <property type="entry name" value="NorB/c/GfsB-D-like_docking"/>
</dbReference>
<keyword evidence="8" id="KW-0012">Acyltransferase</keyword>
<dbReference type="InterPro" id="IPR036736">
    <property type="entry name" value="ACP-like_sf"/>
</dbReference>
<feature type="active site" description="Proton donor; for dehydratase activity" evidence="14">
    <location>
        <position position="1091"/>
    </location>
</feature>
<dbReference type="InterPro" id="IPR036291">
    <property type="entry name" value="NAD(P)-bd_dom_sf"/>
</dbReference>
<dbReference type="Pfam" id="PF00109">
    <property type="entry name" value="ketoacyl-synt"/>
    <property type="match status" value="1"/>
</dbReference>
<feature type="active site" description="Proton acceptor; for dehydratase activity" evidence="14">
    <location>
        <position position="931"/>
    </location>
</feature>
<dbReference type="InterPro" id="IPR057326">
    <property type="entry name" value="KR_dom"/>
</dbReference>
<evidence type="ECO:0000256" key="11">
    <source>
        <dbReference type="ARBA" id="ARBA00060622"/>
    </source>
</evidence>
<dbReference type="GO" id="GO:0033068">
    <property type="term" value="P:macrolide biosynthetic process"/>
    <property type="evidence" value="ECO:0007669"/>
    <property type="project" value="UniProtKB-ARBA"/>
</dbReference>
<dbReference type="Gene3D" id="3.40.50.720">
    <property type="entry name" value="NAD(P)-binding Rossmann-like Domain"/>
    <property type="match status" value="1"/>
</dbReference>
<dbReference type="InterPro" id="IPR001227">
    <property type="entry name" value="Ac_transferase_dom_sf"/>
</dbReference>
<dbReference type="InterPro" id="IPR016036">
    <property type="entry name" value="Malonyl_transacylase_ACP-bd"/>
</dbReference>
<dbReference type="SMART" id="SM00823">
    <property type="entry name" value="PKS_PP"/>
    <property type="match status" value="1"/>
</dbReference>
<evidence type="ECO:0000256" key="8">
    <source>
        <dbReference type="ARBA" id="ARBA00023315"/>
    </source>
</evidence>
<evidence type="ECO:0000259" key="15">
    <source>
        <dbReference type="PROSITE" id="PS50075"/>
    </source>
</evidence>
<evidence type="ECO:0000313" key="19">
    <source>
        <dbReference type="Proteomes" id="UP000239494"/>
    </source>
</evidence>
<dbReference type="SMART" id="SM01294">
    <property type="entry name" value="PKS_PP_betabranch"/>
    <property type="match status" value="1"/>
</dbReference>
<dbReference type="InterPro" id="IPR032821">
    <property type="entry name" value="PKS_assoc"/>
</dbReference>
<dbReference type="Pfam" id="PF22953">
    <property type="entry name" value="SpnB_Rossmann"/>
    <property type="match status" value="1"/>
</dbReference>
<dbReference type="CDD" id="cd00833">
    <property type="entry name" value="PKS"/>
    <property type="match status" value="1"/>
</dbReference>
<evidence type="ECO:0000313" key="18">
    <source>
        <dbReference type="EMBL" id="PRY39624.1"/>
    </source>
</evidence>
<keyword evidence="2" id="KW-0596">Phosphopantetheine</keyword>
<dbReference type="Gene3D" id="3.10.129.110">
    <property type="entry name" value="Polyketide synthase dehydratase"/>
    <property type="match status" value="1"/>
</dbReference>
<feature type="domain" description="Carrier" evidence="15">
    <location>
        <begin position="1638"/>
        <end position="1713"/>
    </location>
</feature>
<dbReference type="PROSITE" id="PS00606">
    <property type="entry name" value="KS3_1"/>
    <property type="match status" value="1"/>
</dbReference>
<dbReference type="Pfam" id="PF14765">
    <property type="entry name" value="PS-DH"/>
    <property type="match status" value="1"/>
</dbReference>
<dbReference type="InterPro" id="IPR050091">
    <property type="entry name" value="PKS_NRPS_Biosynth_Enz"/>
</dbReference>
<protein>
    <recommendedName>
        <fullName evidence="13">6-deoxyerythronolide-B synthase</fullName>
        <ecNumber evidence="13">2.3.1.94</ecNumber>
    </recommendedName>
</protein>
<dbReference type="PROSITE" id="PS00012">
    <property type="entry name" value="PHOSPHOPANTETHEINE"/>
    <property type="match status" value="1"/>
</dbReference>
<dbReference type="InterPro" id="IPR014043">
    <property type="entry name" value="Acyl_transferase_dom"/>
</dbReference>
<dbReference type="GO" id="GO:0004312">
    <property type="term" value="F:fatty acid synthase activity"/>
    <property type="evidence" value="ECO:0007669"/>
    <property type="project" value="TreeGrafter"/>
</dbReference>
<keyword evidence="19" id="KW-1185">Reference proteome</keyword>
<evidence type="ECO:0000259" key="17">
    <source>
        <dbReference type="PROSITE" id="PS52019"/>
    </source>
</evidence>
<proteinExistence type="predicted"/>
<dbReference type="GO" id="GO:0047879">
    <property type="term" value="F:erythronolide synthase activity"/>
    <property type="evidence" value="ECO:0007669"/>
    <property type="project" value="UniProtKB-EC"/>
</dbReference>
<dbReference type="GO" id="GO:0031177">
    <property type="term" value="F:phosphopantetheine binding"/>
    <property type="evidence" value="ECO:0007669"/>
    <property type="project" value="InterPro"/>
</dbReference>
<organism evidence="18 19">
    <name type="scientific">Umezawaea tangerina</name>
    <dbReference type="NCBI Taxonomy" id="84725"/>
    <lineage>
        <taxon>Bacteria</taxon>
        <taxon>Bacillati</taxon>
        <taxon>Actinomycetota</taxon>
        <taxon>Actinomycetes</taxon>
        <taxon>Pseudonocardiales</taxon>
        <taxon>Pseudonocardiaceae</taxon>
        <taxon>Umezawaea</taxon>
    </lineage>
</organism>
<name>A0A2T0T1V7_9PSEU</name>
<dbReference type="InterPro" id="IPR020806">
    <property type="entry name" value="PKS_PP-bd"/>
</dbReference>
<dbReference type="FunFam" id="3.40.366.10:FF:000002">
    <property type="entry name" value="Probable polyketide synthase 2"/>
    <property type="match status" value="1"/>
</dbReference>
<evidence type="ECO:0000256" key="12">
    <source>
        <dbReference type="ARBA" id="ARBA00063272"/>
    </source>
</evidence>
<dbReference type="InterPro" id="IPR013968">
    <property type="entry name" value="PKS_KR"/>
</dbReference>
<dbReference type="SUPFAM" id="SSF47336">
    <property type="entry name" value="ACP-like"/>
    <property type="match status" value="1"/>
</dbReference>
<evidence type="ECO:0000256" key="4">
    <source>
        <dbReference type="ARBA" id="ARBA00022679"/>
    </source>
</evidence>
<keyword evidence="3" id="KW-0597">Phosphoprotein</keyword>
<evidence type="ECO:0000256" key="1">
    <source>
        <dbReference type="ARBA" id="ARBA00001957"/>
    </source>
</evidence>
<dbReference type="SMART" id="SM00826">
    <property type="entry name" value="PKS_DH"/>
    <property type="match status" value="1"/>
</dbReference>
<dbReference type="PANTHER" id="PTHR43775:SF51">
    <property type="entry name" value="INACTIVE PHENOLPHTHIOCEROL SYNTHESIS POLYKETIDE SYNTHASE TYPE I PKS1-RELATED"/>
    <property type="match status" value="1"/>
</dbReference>
<keyword evidence="5" id="KW-0677">Repeat</keyword>
<dbReference type="InterPro" id="IPR020841">
    <property type="entry name" value="PKS_Beta-ketoAc_synthase_dom"/>
</dbReference>
<dbReference type="PROSITE" id="PS52004">
    <property type="entry name" value="KS3_2"/>
    <property type="match status" value="1"/>
</dbReference>
<dbReference type="SUPFAM" id="SSF52151">
    <property type="entry name" value="FabD/lysophospholipase-like"/>
    <property type="match status" value="1"/>
</dbReference>
<comment type="pathway">
    <text evidence="11">Antibiotic biosynthesis; erythromycin biosynthesis.</text>
</comment>
<dbReference type="InterPro" id="IPR049552">
    <property type="entry name" value="PKS_DH_N"/>
</dbReference>
<gene>
    <name evidence="18" type="ORF">CLV43_107209</name>
</gene>
<evidence type="ECO:0000256" key="14">
    <source>
        <dbReference type="PROSITE-ProRule" id="PRU01363"/>
    </source>
</evidence>
<dbReference type="Pfam" id="PF16197">
    <property type="entry name" value="KAsynt_C_assoc"/>
    <property type="match status" value="1"/>
</dbReference>
<dbReference type="InterPro" id="IPR055123">
    <property type="entry name" value="SpnB-like_Rossmann"/>
</dbReference>
<evidence type="ECO:0000256" key="9">
    <source>
        <dbReference type="ARBA" id="ARBA00052442"/>
    </source>
</evidence>
<dbReference type="InterPro" id="IPR006162">
    <property type="entry name" value="Ppantetheine_attach_site"/>
</dbReference>
<dbReference type="InterPro" id="IPR020807">
    <property type="entry name" value="PKS_DH"/>
</dbReference>
<evidence type="ECO:0000256" key="3">
    <source>
        <dbReference type="ARBA" id="ARBA00022553"/>
    </source>
</evidence>
<dbReference type="FunFam" id="1.10.1200.10:FF:000007">
    <property type="entry name" value="Probable polyketide synthase pks17"/>
    <property type="match status" value="1"/>
</dbReference>
<dbReference type="Pfam" id="PF21089">
    <property type="entry name" value="PKS_DH_N"/>
    <property type="match status" value="1"/>
</dbReference>
<dbReference type="Gene3D" id="3.40.366.10">
    <property type="entry name" value="Malonyl-Coenzyme A Acyl Carrier Protein, domain 2"/>
    <property type="match status" value="1"/>
</dbReference>
<reference evidence="18 19" key="1">
    <citation type="submission" date="2018-03" db="EMBL/GenBank/DDBJ databases">
        <title>Genomic Encyclopedia of Archaeal and Bacterial Type Strains, Phase II (KMG-II): from individual species to whole genera.</title>
        <authorList>
            <person name="Goeker M."/>
        </authorList>
    </citation>
    <scope>NUCLEOTIDE SEQUENCE [LARGE SCALE GENOMIC DNA]</scope>
    <source>
        <strain evidence="18 19">DSM 44720</strain>
    </source>
</reference>
<keyword evidence="7" id="KW-0511">Multifunctional enzyme</keyword>
<dbReference type="SUPFAM" id="SSF51735">
    <property type="entry name" value="NAD(P)-binding Rossmann-fold domains"/>
    <property type="match status" value="2"/>
</dbReference>
<evidence type="ECO:0000256" key="6">
    <source>
        <dbReference type="ARBA" id="ARBA00023194"/>
    </source>
</evidence>
<dbReference type="InterPro" id="IPR049900">
    <property type="entry name" value="PKS_mFAS_DH"/>
</dbReference>
<dbReference type="Proteomes" id="UP000239494">
    <property type="component" value="Unassembled WGS sequence"/>
</dbReference>